<evidence type="ECO:0000313" key="4">
    <source>
        <dbReference type="Proteomes" id="UP000023152"/>
    </source>
</evidence>
<reference evidence="3 4" key="1">
    <citation type="journal article" date="2013" name="Curr. Biol.">
        <title>The Genome of the Foraminiferan Reticulomyxa filosa.</title>
        <authorList>
            <person name="Glockner G."/>
            <person name="Hulsmann N."/>
            <person name="Schleicher M."/>
            <person name="Noegel A.A."/>
            <person name="Eichinger L."/>
            <person name="Gallinger C."/>
            <person name="Pawlowski J."/>
            <person name="Sierra R."/>
            <person name="Euteneuer U."/>
            <person name="Pillet L."/>
            <person name="Moustafa A."/>
            <person name="Platzer M."/>
            <person name="Groth M."/>
            <person name="Szafranski K."/>
            <person name="Schliwa M."/>
        </authorList>
    </citation>
    <scope>NUCLEOTIDE SEQUENCE [LARGE SCALE GENOMIC DNA]</scope>
</reference>
<feature type="region of interest" description="Disordered" evidence="1">
    <location>
        <begin position="119"/>
        <end position="139"/>
    </location>
</feature>
<keyword evidence="2" id="KW-0472">Membrane</keyword>
<keyword evidence="2" id="KW-0812">Transmembrane</keyword>
<gene>
    <name evidence="3" type="ORF">RFI_38045</name>
</gene>
<sequence length="315" mass="35405">MRVTGLSAMFQGAQSDYRFKLLSTSTYISDGRRMWSNGRGVQIYFSKRWFPEVGVWVISNGTISLVQNRTQSTNDVPGTNSGTYGLWDHFQNNNVYEPIQSKLTLGLKCLTVTTSWPTPLPSKSPSKHASTPTKHPTKAPTAKCLGLYLSRSSSTCPDEISGQLVGSFQQQSSKFNNKIYFKGTTLKNTLFWSDLFEAWVVDGADGTEYSALSPTNIYVNSQFPPQSVSWTVFDKTNTFSLDCDVVLRYTCFGIYLFIYLFLNLHCTFYVFCLFIMSIDTGFPTSQPTAQPVSKAPTGIILYYIILYCICMCILF</sequence>
<accession>X6LFD5</accession>
<evidence type="ECO:0000256" key="1">
    <source>
        <dbReference type="SAM" id="MobiDB-lite"/>
    </source>
</evidence>
<feature type="transmembrane region" description="Helical" evidence="2">
    <location>
        <begin position="254"/>
        <end position="276"/>
    </location>
</feature>
<organism evidence="3 4">
    <name type="scientific">Reticulomyxa filosa</name>
    <dbReference type="NCBI Taxonomy" id="46433"/>
    <lineage>
        <taxon>Eukaryota</taxon>
        <taxon>Sar</taxon>
        <taxon>Rhizaria</taxon>
        <taxon>Retaria</taxon>
        <taxon>Foraminifera</taxon>
        <taxon>Monothalamids</taxon>
        <taxon>Reticulomyxidae</taxon>
        <taxon>Reticulomyxa</taxon>
    </lineage>
</organism>
<proteinExistence type="predicted"/>
<feature type="non-terminal residue" evidence="3">
    <location>
        <position position="315"/>
    </location>
</feature>
<name>X6LFD5_RETFI</name>
<keyword evidence="4" id="KW-1185">Reference proteome</keyword>
<feature type="compositionally biased region" description="Polar residues" evidence="1">
    <location>
        <begin position="119"/>
        <end position="128"/>
    </location>
</feature>
<dbReference type="Proteomes" id="UP000023152">
    <property type="component" value="Unassembled WGS sequence"/>
</dbReference>
<evidence type="ECO:0000313" key="3">
    <source>
        <dbReference type="EMBL" id="ETN99429.1"/>
    </source>
</evidence>
<feature type="compositionally biased region" description="Low complexity" evidence="1">
    <location>
        <begin position="129"/>
        <end position="139"/>
    </location>
</feature>
<evidence type="ECO:0000256" key="2">
    <source>
        <dbReference type="SAM" id="Phobius"/>
    </source>
</evidence>
<keyword evidence="2" id="KW-1133">Transmembrane helix</keyword>
<comment type="caution">
    <text evidence="3">The sequence shown here is derived from an EMBL/GenBank/DDBJ whole genome shotgun (WGS) entry which is preliminary data.</text>
</comment>
<dbReference type="AlphaFoldDB" id="X6LFD5"/>
<protein>
    <submittedName>
        <fullName evidence="3">Uncharacterized protein</fullName>
    </submittedName>
</protein>
<feature type="transmembrane region" description="Helical" evidence="2">
    <location>
        <begin position="296"/>
        <end position="314"/>
    </location>
</feature>
<dbReference type="EMBL" id="ASPP01043958">
    <property type="protein sequence ID" value="ETN99429.1"/>
    <property type="molecule type" value="Genomic_DNA"/>
</dbReference>